<dbReference type="STRING" id="946122.A0A0C2X476"/>
<sequence length="507" mass="58113">MSTTLPNDLWDYVIQFIPALCLKDMISVNRYFFNLAMDYRYRQISFTYLNERMLWMLVRLKCAVSSLLLYSTLTARRDPAVSYRVRTIYIYPDFLKEEVYARQPVRVRGSNSRDRSDILRYKLFLKTGKCCLPVEFLMEWMQDVLSSLPNVVNYHITWAGLPDLLENPATLLLTIFKTAPIQLLTVTISLQNIRTLDMCAFGWLHNLQELQILLQHDNGLSLTDSGTLCRLASAIKSVRKTLKSLAVESWGPIHLSELLARIDRLPHLEKLLVTLPVNDVQLGDPSCLSAFLDLHCDSLRVLALRAEEHVEAGPSNVPSEPFFLDHWLQEALQGVVLSKVQSLEINACRILPETCIACIQTFAPSLTSLSLTGQHQSVQFIDQVISTFSERDEQGLEYLRLGSVTLNPRLVDLLAEKLPGLQRLTLQVKDLKPSSPPSPPDTFQSLSRYELRQERLETFFSEMETRRYPDWHLRHVELVLSMEEAEFWQTHVEALLAECVPSIRSFG</sequence>
<dbReference type="OrthoDB" id="2968423at2759"/>
<dbReference type="SUPFAM" id="SSF52047">
    <property type="entry name" value="RNI-like"/>
    <property type="match status" value="1"/>
</dbReference>
<dbReference type="InterPro" id="IPR032675">
    <property type="entry name" value="LRR_dom_sf"/>
</dbReference>
<evidence type="ECO:0008006" key="3">
    <source>
        <dbReference type="Google" id="ProtNLM"/>
    </source>
</evidence>
<organism evidence="1 2">
    <name type="scientific">Amanita muscaria (strain Koide BX008)</name>
    <dbReference type="NCBI Taxonomy" id="946122"/>
    <lineage>
        <taxon>Eukaryota</taxon>
        <taxon>Fungi</taxon>
        <taxon>Dikarya</taxon>
        <taxon>Basidiomycota</taxon>
        <taxon>Agaricomycotina</taxon>
        <taxon>Agaricomycetes</taxon>
        <taxon>Agaricomycetidae</taxon>
        <taxon>Agaricales</taxon>
        <taxon>Pluteineae</taxon>
        <taxon>Amanitaceae</taxon>
        <taxon>Amanita</taxon>
    </lineage>
</organism>
<dbReference type="AlphaFoldDB" id="A0A0C2X476"/>
<dbReference type="Gene3D" id="3.80.10.10">
    <property type="entry name" value="Ribonuclease Inhibitor"/>
    <property type="match status" value="1"/>
</dbReference>
<evidence type="ECO:0000313" key="1">
    <source>
        <dbReference type="EMBL" id="KIL69027.1"/>
    </source>
</evidence>
<reference evidence="1 2" key="1">
    <citation type="submission" date="2014-04" db="EMBL/GenBank/DDBJ databases">
        <title>Evolutionary Origins and Diversification of the Mycorrhizal Mutualists.</title>
        <authorList>
            <consortium name="DOE Joint Genome Institute"/>
            <consortium name="Mycorrhizal Genomics Consortium"/>
            <person name="Kohler A."/>
            <person name="Kuo A."/>
            <person name="Nagy L.G."/>
            <person name="Floudas D."/>
            <person name="Copeland A."/>
            <person name="Barry K.W."/>
            <person name="Cichocki N."/>
            <person name="Veneault-Fourrey C."/>
            <person name="LaButti K."/>
            <person name="Lindquist E.A."/>
            <person name="Lipzen A."/>
            <person name="Lundell T."/>
            <person name="Morin E."/>
            <person name="Murat C."/>
            <person name="Riley R."/>
            <person name="Ohm R."/>
            <person name="Sun H."/>
            <person name="Tunlid A."/>
            <person name="Henrissat B."/>
            <person name="Grigoriev I.V."/>
            <person name="Hibbett D.S."/>
            <person name="Martin F."/>
        </authorList>
    </citation>
    <scope>NUCLEOTIDE SEQUENCE [LARGE SCALE GENOMIC DNA]</scope>
    <source>
        <strain evidence="1 2">Koide BX008</strain>
    </source>
</reference>
<dbReference type="Proteomes" id="UP000054549">
    <property type="component" value="Unassembled WGS sequence"/>
</dbReference>
<name>A0A0C2X476_AMAMK</name>
<dbReference type="EMBL" id="KN818226">
    <property type="protein sequence ID" value="KIL69027.1"/>
    <property type="molecule type" value="Genomic_DNA"/>
</dbReference>
<dbReference type="InParanoid" id="A0A0C2X476"/>
<protein>
    <recommendedName>
        <fullName evidence="3">F-box domain-containing protein</fullName>
    </recommendedName>
</protein>
<keyword evidence="2" id="KW-1185">Reference proteome</keyword>
<proteinExistence type="predicted"/>
<gene>
    <name evidence="1" type="ORF">M378DRAFT_176056</name>
</gene>
<accession>A0A0C2X476</accession>
<evidence type="ECO:0000313" key="2">
    <source>
        <dbReference type="Proteomes" id="UP000054549"/>
    </source>
</evidence>
<dbReference type="HOGENOM" id="CLU_028894_1_0_1"/>